<dbReference type="SUPFAM" id="SSF48498">
    <property type="entry name" value="Tetracyclin repressor-like, C-terminal domain"/>
    <property type="match status" value="1"/>
</dbReference>
<dbReference type="PANTHER" id="PTHR43479:SF11">
    <property type="entry name" value="ACREF_ENVCD OPERON REPRESSOR-RELATED"/>
    <property type="match status" value="1"/>
</dbReference>
<evidence type="ECO:0000259" key="3">
    <source>
        <dbReference type="PROSITE" id="PS50977"/>
    </source>
</evidence>
<evidence type="ECO:0000313" key="4">
    <source>
        <dbReference type="EMBL" id="CAH1220634.1"/>
    </source>
</evidence>
<dbReference type="EMBL" id="CAKMMG010000010">
    <property type="protein sequence ID" value="CAH1220634.1"/>
    <property type="molecule type" value="Genomic_DNA"/>
</dbReference>
<dbReference type="RefSeq" id="WP_341482760.1">
    <property type="nucleotide sequence ID" value="NZ_CAKMMG010000010.1"/>
</dbReference>
<feature type="domain" description="HTH tetR-type" evidence="3">
    <location>
        <begin position="6"/>
        <end position="66"/>
    </location>
</feature>
<dbReference type="PANTHER" id="PTHR43479">
    <property type="entry name" value="ACREF/ENVCD OPERON REPRESSOR-RELATED"/>
    <property type="match status" value="1"/>
</dbReference>
<evidence type="ECO:0000256" key="2">
    <source>
        <dbReference type="PROSITE-ProRule" id="PRU00335"/>
    </source>
</evidence>
<keyword evidence="1 2" id="KW-0238">DNA-binding</keyword>
<dbReference type="Gene3D" id="1.10.357.10">
    <property type="entry name" value="Tetracycline Repressor, domain 2"/>
    <property type="match status" value="1"/>
</dbReference>
<evidence type="ECO:0000256" key="1">
    <source>
        <dbReference type="ARBA" id="ARBA00023125"/>
    </source>
</evidence>
<organism evidence="4 5">
    <name type="scientific">Paenibacillus auburnensis</name>
    <dbReference type="NCBI Taxonomy" id="2905649"/>
    <lineage>
        <taxon>Bacteria</taxon>
        <taxon>Bacillati</taxon>
        <taxon>Bacillota</taxon>
        <taxon>Bacilli</taxon>
        <taxon>Bacillales</taxon>
        <taxon>Paenibacillaceae</taxon>
        <taxon>Paenibacillus</taxon>
    </lineage>
</organism>
<gene>
    <name evidence="4" type="primary">betI_4</name>
    <name evidence="4" type="ORF">PAECIP111892_04884</name>
</gene>
<dbReference type="Gene3D" id="1.10.10.60">
    <property type="entry name" value="Homeodomain-like"/>
    <property type="match status" value="1"/>
</dbReference>
<dbReference type="Pfam" id="PF00440">
    <property type="entry name" value="TetR_N"/>
    <property type="match status" value="1"/>
</dbReference>
<dbReference type="PRINTS" id="PR00455">
    <property type="entry name" value="HTHTETR"/>
</dbReference>
<evidence type="ECO:0000313" key="5">
    <source>
        <dbReference type="Proteomes" id="UP000838324"/>
    </source>
</evidence>
<keyword evidence="5" id="KW-1185">Reference proteome</keyword>
<dbReference type="InterPro" id="IPR001647">
    <property type="entry name" value="HTH_TetR"/>
</dbReference>
<dbReference type="InterPro" id="IPR009057">
    <property type="entry name" value="Homeodomain-like_sf"/>
</dbReference>
<proteinExistence type="predicted"/>
<dbReference type="SUPFAM" id="SSF46689">
    <property type="entry name" value="Homeodomain-like"/>
    <property type="match status" value="1"/>
</dbReference>
<feature type="DNA-binding region" description="H-T-H motif" evidence="2">
    <location>
        <begin position="29"/>
        <end position="48"/>
    </location>
</feature>
<protein>
    <submittedName>
        <fullName evidence="4">HTH-type transcriptional regulator BetI</fullName>
    </submittedName>
</protein>
<dbReference type="Proteomes" id="UP000838324">
    <property type="component" value="Unassembled WGS sequence"/>
</dbReference>
<dbReference type="InterPro" id="IPR050624">
    <property type="entry name" value="HTH-type_Tx_Regulator"/>
</dbReference>
<sequence>MQQLYDERKEQIKKAAIRVFSRRGIPGTKISMIAQEAGVSHGLFYHYYTSKEDLFTTLIQEAVETSLAEFGNLHQASGTPLDKIRLMTEAMLDESGAPFFMLMHQARNSEGVPEAARKLIEQHPMSLYVDQLLPIFKEGQEKGEIVQGHPEQLISAYLTVLSGVMVIGEGYSIPPVDLLLRMVAR</sequence>
<reference evidence="4" key="1">
    <citation type="submission" date="2022-01" db="EMBL/GenBank/DDBJ databases">
        <authorList>
            <person name="Criscuolo A."/>
        </authorList>
    </citation>
    <scope>NUCLEOTIDE SEQUENCE</scope>
    <source>
        <strain evidence="4">CIP111892</strain>
    </source>
</reference>
<dbReference type="PROSITE" id="PS50977">
    <property type="entry name" value="HTH_TETR_2"/>
    <property type="match status" value="1"/>
</dbReference>
<comment type="caution">
    <text evidence="4">The sequence shown here is derived from an EMBL/GenBank/DDBJ whole genome shotgun (WGS) entry which is preliminary data.</text>
</comment>
<accession>A0ABM9CPP0</accession>
<name>A0ABM9CPP0_9BACL</name>
<dbReference type="InterPro" id="IPR036271">
    <property type="entry name" value="Tet_transcr_reg_TetR-rel_C_sf"/>
</dbReference>